<dbReference type="Proteomes" id="UP000248798">
    <property type="component" value="Unassembled WGS sequence"/>
</dbReference>
<evidence type="ECO:0000313" key="1">
    <source>
        <dbReference type="EMBL" id="QBH12064.1"/>
    </source>
</evidence>
<dbReference type="PANTHER" id="PTHR30115:SF11">
    <property type="entry name" value="NITROGEN REGULATORY PROTEIN P-II HOMOLOG"/>
    <property type="match status" value="1"/>
</dbReference>
<dbReference type="AlphaFoldDB" id="A0A328F5Z9"/>
<dbReference type="SUPFAM" id="SSF54913">
    <property type="entry name" value="GlnB-like"/>
    <property type="match status" value="1"/>
</dbReference>
<dbReference type="Pfam" id="PF00543">
    <property type="entry name" value="P-II"/>
    <property type="match status" value="1"/>
</dbReference>
<proteinExistence type="predicted"/>
<protein>
    <submittedName>
        <fullName evidence="3">P-II family nitrogen regulator</fullName>
    </submittedName>
</protein>
<dbReference type="RefSeq" id="WP_111960564.1">
    <property type="nucleotide sequence ID" value="NZ_CP036313.1"/>
</dbReference>
<dbReference type="EMBL" id="CP036313">
    <property type="protein sequence ID" value="QBH12064.1"/>
    <property type="molecule type" value="Genomic_DNA"/>
</dbReference>
<reference evidence="3 4" key="1">
    <citation type="submission" date="2018-06" db="EMBL/GenBank/DDBJ databases">
        <title>Complete Genome Sequence of Desulfobacter hydrogenophilus (DSM3380).</title>
        <authorList>
            <person name="Marietou A."/>
            <person name="Schreiber L."/>
            <person name="Marshall I."/>
            <person name="Jorgensen B."/>
        </authorList>
    </citation>
    <scope>NUCLEOTIDE SEQUENCE [LARGE SCALE GENOMIC DNA]</scope>
    <source>
        <strain evidence="3 4">DSM 3380</strain>
    </source>
</reference>
<evidence type="ECO:0000313" key="5">
    <source>
        <dbReference type="Proteomes" id="UP000293902"/>
    </source>
</evidence>
<dbReference type="GO" id="GO:0005829">
    <property type="term" value="C:cytosol"/>
    <property type="evidence" value="ECO:0007669"/>
    <property type="project" value="TreeGrafter"/>
</dbReference>
<dbReference type="InterPro" id="IPR002187">
    <property type="entry name" value="N-reg_PII"/>
</dbReference>
<dbReference type="SMART" id="SM00938">
    <property type="entry name" value="P-II"/>
    <property type="match status" value="1"/>
</dbReference>
<dbReference type="GO" id="GO:0006808">
    <property type="term" value="P:regulation of nitrogen utilization"/>
    <property type="evidence" value="ECO:0007669"/>
    <property type="project" value="InterPro"/>
</dbReference>
<organism evidence="3 4">
    <name type="scientific">Desulfobacter hydrogenophilus</name>
    <dbReference type="NCBI Taxonomy" id="2291"/>
    <lineage>
        <taxon>Bacteria</taxon>
        <taxon>Pseudomonadati</taxon>
        <taxon>Thermodesulfobacteriota</taxon>
        <taxon>Desulfobacteria</taxon>
        <taxon>Desulfobacterales</taxon>
        <taxon>Desulfobacteraceae</taxon>
        <taxon>Desulfobacter</taxon>
    </lineage>
</organism>
<dbReference type="OrthoDB" id="9802729at2"/>
<keyword evidence="5" id="KW-1185">Reference proteome</keyword>
<sequence>MKEIMAIVRMNKINATKKALIGAGVSSMTAQECLGRGKALVSMELLKGAQEGHEEAIAQLGQSDGLQPKRAIFVVVPDKLVQKTVDTIIDANQTGKTGDGVIWVMPTDDSISVRTSESGDAVLDEF</sequence>
<gene>
    <name evidence="3" type="ORF">DO021_21640</name>
    <name evidence="1" type="ORF">EYB58_03485</name>
    <name evidence="2" type="ORF">EYB58_15475</name>
</gene>
<dbReference type="GO" id="GO:0005524">
    <property type="term" value="F:ATP binding"/>
    <property type="evidence" value="ECO:0007669"/>
    <property type="project" value="TreeGrafter"/>
</dbReference>
<dbReference type="PRINTS" id="PR00340">
    <property type="entry name" value="PIIGLNB"/>
</dbReference>
<name>A0A328F5Z9_9BACT</name>
<evidence type="ECO:0000313" key="3">
    <source>
        <dbReference type="EMBL" id="RAL99953.1"/>
    </source>
</evidence>
<dbReference type="GO" id="GO:0030234">
    <property type="term" value="F:enzyme regulator activity"/>
    <property type="evidence" value="ECO:0007669"/>
    <property type="project" value="InterPro"/>
</dbReference>
<accession>A0A328F5Z9</accession>
<dbReference type="EMBL" id="QLNI01000077">
    <property type="protein sequence ID" value="RAL99953.1"/>
    <property type="molecule type" value="Genomic_DNA"/>
</dbReference>
<dbReference type="Gene3D" id="3.30.70.120">
    <property type="match status" value="1"/>
</dbReference>
<evidence type="ECO:0000313" key="2">
    <source>
        <dbReference type="EMBL" id="QBH14191.1"/>
    </source>
</evidence>
<dbReference type="PANTHER" id="PTHR30115">
    <property type="entry name" value="NITROGEN REGULATORY PROTEIN P-II"/>
    <property type="match status" value="1"/>
</dbReference>
<dbReference type="PROSITE" id="PS51343">
    <property type="entry name" value="PII_GLNB_DOM"/>
    <property type="match status" value="1"/>
</dbReference>
<dbReference type="InterPro" id="IPR015867">
    <property type="entry name" value="N-reg_PII/ATP_PRibTrfase_C"/>
</dbReference>
<evidence type="ECO:0000313" key="4">
    <source>
        <dbReference type="Proteomes" id="UP000248798"/>
    </source>
</evidence>
<dbReference type="EMBL" id="CP036313">
    <property type="protein sequence ID" value="QBH14191.1"/>
    <property type="molecule type" value="Genomic_DNA"/>
</dbReference>
<dbReference type="Proteomes" id="UP000293902">
    <property type="component" value="Chromosome"/>
</dbReference>
<reference evidence="1 5" key="2">
    <citation type="submission" date="2019-02" db="EMBL/GenBank/DDBJ databases">
        <title>Complete genome sequence of Desulfobacter hydrogenophilus AcRS1.</title>
        <authorList>
            <person name="Marietou A."/>
            <person name="Lund M.B."/>
            <person name="Marshall I.P.G."/>
            <person name="Schreiber L."/>
            <person name="Jorgensen B."/>
        </authorList>
    </citation>
    <scope>NUCLEOTIDE SEQUENCE [LARGE SCALE GENOMIC DNA]</scope>
    <source>
        <strain evidence="1 5">AcRS1</strain>
    </source>
</reference>
<dbReference type="InterPro" id="IPR011322">
    <property type="entry name" value="N-reg_PII-like_a/b"/>
</dbReference>